<reference evidence="1" key="1">
    <citation type="journal article" date="2020" name="Nature">
        <title>Giant virus diversity and host interactions through global metagenomics.</title>
        <authorList>
            <person name="Schulz F."/>
            <person name="Roux S."/>
            <person name="Paez-Espino D."/>
            <person name="Jungbluth S."/>
            <person name="Walsh D.A."/>
            <person name="Denef V.J."/>
            <person name="McMahon K.D."/>
            <person name="Konstantinidis K.T."/>
            <person name="Eloe-Fadrosh E.A."/>
            <person name="Kyrpides N.C."/>
            <person name="Woyke T."/>
        </authorList>
    </citation>
    <scope>NUCLEOTIDE SEQUENCE</scope>
    <source>
        <strain evidence="1">GVMAG-M-3300023179-4</strain>
    </source>
</reference>
<dbReference type="AlphaFoldDB" id="A0A6C0H026"/>
<dbReference type="EMBL" id="MN739834">
    <property type="protein sequence ID" value="QHT73898.1"/>
    <property type="molecule type" value="Genomic_DNA"/>
</dbReference>
<evidence type="ECO:0000313" key="1">
    <source>
        <dbReference type="EMBL" id="QHT73898.1"/>
    </source>
</evidence>
<organism evidence="1">
    <name type="scientific">viral metagenome</name>
    <dbReference type="NCBI Taxonomy" id="1070528"/>
    <lineage>
        <taxon>unclassified sequences</taxon>
        <taxon>metagenomes</taxon>
        <taxon>organismal metagenomes</taxon>
    </lineage>
</organism>
<protein>
    <submittedName>
        <fullName evidence="1">Uncharacterized protein</fullName>
    </submittedName>
</protein>
<accession>A0A6C0H026</accession>
<sequence>MGNSNQIAVNRNCIYTFANNLITKIKFEYNEEAN</sequence>
<proteinExistence type="predicted"/>
<name>A0A6C0H026_9ZZZZ</name>